<keyword evidence="2" id="KW-0680">Restriction system</keyword>
<protein>
    <recommendedName>
        <fullName evidence="5">Type I restriction modification DNA specificity domain-containing protein</fullName>
    </recommendedName>
</protein>
<comment type="caution">
    <text evidence="6">The sequence shown here is derived from an EMBL/GenBank/DDBJ whole genome shotgun (WGS) entry which is preliminary data.</text>
</comment>
<dbReference type="InterPro" id="IPR000055">
    <property type="entry name" value="Restrct_endonuc_typeI_TRD"/>
</dbReference>
<feature type="coiled-coil region" evidence="4">
    <location>
        <begin position="389"/>
        <end position="416"/>
    </location>
</feature>
<keyword evidence="3" id="KW-0238">DNA-binding</keyword>
<dbReference type="SUPFAM" id="SSF116734">
    <property type="entry name" value="DNA methylase specificity domain"/>
    <property type="match status" value="2"/>
</dbReference>
<evidence type="ECO:0000256" key="3">
    <source>
        <dbReference type="ARBA" id="ARBA00023125"/>
    </source>
</evidence>
<evidence type="ECO:0000256" key="1">
    <source>
        <dbReference type="ARBA" id="ARBA00010923"/>
    </source>
</evidence>
<feature type="domain" description="Type I restriction modification DNA specificity" evidence="5">
    <location>
        <begin position="218"/>
        <end position="404"/>
    </location>
</feature>
<accession>A0A364P012</accession>
<dbReference type="Pfam" id="PF01420">
    <property type="entry name" value="Methylase_S"/>
    <property type="match status" value="2"/>
</dbReference>
<dbReference type="Gene3D" id="1.10.287.1120">
    <property type="entry name" value="Bipartite methylase S protein"/>
    <property type="match status" value="1"/>
</dbReference>
<dbReference type="PANTHER" id="PTHR30408">
    <property type="entry name" value="TYPE-1 RESTRICTION ENZYME ECOKI SPECIFICITY PROTEIN"/>
    <property type="match status" value="1"/>
</dbReference>
<feature type="domain" description="Type I restriction modification DNA specificity" evidence="5">
    <location>
        <begin position="16"/>
        <end position="192"/>
    </location>
</feature>
<dbReference type="RefSeq" id="WP_112143556.1">
    <property type="nucleotide sequence ID" value="NZ_PGTO01000004.1"/>
</dbReference>
<evidence type="ECO:0000313" key="7">
    <source>
        <dbReference type="Proteomes" id="UP000251075"/>
    </source>
</evidence>
<evidence type="ECO:0000259" key="5">
    <source>
        <dbReference type="Pfam" id="PF01420"/>
    </source>
</evidence>
<dbReference type="AlphaFoldDB" id="A0A364P012"/>
<keyword evidence="7" id="KW-1185">Reference proteome</keyword>
<comment type="similarity">
    <text evidence="1">Belongs to the type-I restriction system S methylase family.</text>
</comment>
<dbReference type="GO" id="GO:0003677">
    <property type="term" value="F:DNA binding"/>
    <property type="evidence" value="ECO:0007669"/>
    <property type="project" value="UniProtKB-KW"/>
</dbReference>
<evidence type="ECO:0000313" key="6">
    <source>
        <dbReference type="EMBL" id="RAU22671.1"/>
    </source>
</evidence>
<evidence type="ECO:0000256" key="2">
    <source>
        <dbReference type="ARBA" id="ARBA00022747"/>
    </source>
</evidence>
<dbReference type="Proteomes" id="UP000251075">
    <property type="component" value="Unassembled WGS sequence"/>
</dbReference>
<sequence length="425" mass="46655">MGVKAGFKQTEFGVIPEDWRVSGLDSVANIIDPQPDHRTPQALSGGEPYIGISDFTSDDSVNWEGSRKIIRSAVDKQQSRFRIQSGDIIFGKIGTIGLPKFLPITPFRYALSANILLIKPNVDHFFVMAWLKSRFVQEMVGRELHSTSQAAFGIQKMRALLIPQPPELEQKAIAEALSDADALIASLEQLLAKKRHIKQGAMQDLLTGQKRLPGFGGEWVAQTLESLFNFSGGFTASRDQLSSDGHCYLHYGDIHTSHKNFISIRAEQADIPKLDVPLKAVSAGSLLADGDVVFVDASEDDEGVSKHIVVINPDAAPYISGLHTIVAKPKTALLEKEYLRHCFQTQAVKTQFRFYAVGTKVLGVSKTNIAKIVLPVPDKDEQSAIAAILSDMDAEIATLEAKLAKARQIKQGMMQNLLTGRIRLI</sequence>
<dbReference type="Gene3D" id="3.90.220.20">
    <property type="entry name" value="DNA methylase specificity domains"/>
    <property type="match status" value="2"/>
</dbReference>
<evidence type="ECO:0000256" key="4">
    <source>
        <dbReference type="SAM" id="Coils"/>
    </source>
</evidence>
<dbReference type="PANTHER" id="PTHR30408:SF12">
    <property type="entry name" value="TYPE I RESTRICTION ENZYME MJAVIII SPECIFICITY SUBUNIT"/>
    <property type="match status" value="1"/>
</dbReference>
<dbReference type="GO" id="GO:0009307">
    <property type="term" value="P:DNA restriction-modification system"/>
    <property type="evidence" value="ECO:0007669"/>
    <property type="project" value="UniProtKB-KW"/>
</dbReference>
<name>A0A364P012_9PROT</name>
<dbReference type="InterPro" id="IPR052021">
    <property type="entry name" value="Type-I_RS_S_subunit"/>
</dbReference>
<dbReference type="InterPro" id="IPR044946">
    <property type="entry name" value="Restrct_endonuc_typeI_TRD_sf"/>
</dbReference>
<proteinExistence type="inferred from homology"/>
<reference evidence="6 7" key="1">
    <citation type="submission" date="2017-11" db="EMBL/GenBank/DDBJ databases">
        <title>Draft genome sequence of magnetotactic bacterium Magnetospirillum kuznetsovii LBB-42.</title>
        <authorList>
            <person name="Grouzdev D.S."/>
            <person name="Rysina M.S."/>
            <person name="Baslerov R.V."/>
            <person name="Koziaeva V."/>
        </authorList>
    </citation>
    <scope>NUCLEOTIDE SEQUENCE [LARGE SCALE GENOMIC DNA]</scope>
    <source>
        <strain evidence="6 7">LBB-42</strain>
    </source>
</reference>
<dbReference type="OrthoDB" id="164285at2"/>
<gene>
    <name evidence="6" type="ORF">CU669_08335</name>
</gene>
<keyword evidence="4" id="KW-0175">Coiled coil</keyword>
<organism evidence="6 7">
    <name type="scientific">Paramagnetospirillum kuznetsovii</name>
    <dbReference type="NCBI Taxonomy" id="2053833"/>
    <lineage>
        <taxon>Bacteria</taxon>
        <taxon>Pseudomonadati</taxon>
        <taxon>Pseudomonadota</taxon>
        <taxon>Alphaproteobacteria</taxon>
        <taxon>Rhodospirillales</taxon>
        <taxon>Magnetospirillaceae</taxon>
        <taxon>Paramagnetospirillum</taxon>
    </lineage>
</organism>
<dbReference type="EMBL" id="PGTO01000004">
    <property type="protein sequence ID" value="RAU22671.1"/>
    <property type="molecule type" value="Genomic_DNA"/>
</dbReference>